<accession>A0A7D3XIA5</accession>
<evidence type="ECO:0000256" key="2">
    <source>
        <dbReference type="PROSITE-ProRule" id="PRU00335"/>
    </source>
</evidence>
<dbReference type="PANTHER" id="PTHR43479">
    <property type="entry name" value="ACREF/ENVCD OPERON REPRESSOR-RELATED"/>
    <property type="match status" value="1"/>
</dbReference>
<dbReference type="Gene3D" id="1.10.357.10">
    <property type="entry name" value="Tetracycline Repressor, domain 2"/>
    <property type="match status" value="1"/>
</dbReference>
<dbReference type="Pfam" id="PF21303">
    <property type="entry name" value="TetR_C_39"/>
    <property type="match status" value="1"/>
</dbReference>
<evidence type="ECO:0000259" key="3">
    <source>
        <dbReference type="PROSITE" id="PS50977"/>
    </source>
</evidence>
<evidence type="ECO:0000313" key="4">
    <source>
        <dbReference type="EMBL" id="QKG83879.1"/>
    </source>
</evidence>
<dbReference type="InterPro" id="IPR036271">
    <property type="entry name" value="Tet_transcr_reg_TetR-rel_C_sf"/>
</dbReference>
<feature type="DNA-binding region" description="H-T-H motif" evidence="2">
    <location>
        <begin position="31"/>
        <end position="50"/>
    </location>
</feature>
<feature type="domain" description="HTH tetR-type" evidence="3">
    <location>
        <begin position="8"/>
        <end position="68"/>
    </location>
</feature>
<dbReference type="PANTHER" id="PTHR43479:SF11">
    <property type="entry name" value="ACREF_ENVCD OPERON REPRESSOR-RELATED"/>
    <property type="match status" value="1"/>
</dbReference>
<dbReference type="KEGG" id="kpul:GXN76_04905"/>
<dbReference type="GO" id="GO:0003677">
    <property type="term" value="F:DNA binding"/>
    <property type="evidence" value="ECO:0007669"/>
    <property type="project" value="UniProtKB-UniRule"/>
</dbReference>
<dbReference type="PRINTS" id="PR00455">
    <property type="entry name" value="HTHTETR"/>
</dbReference>
<dbReference type="SUPFAM" id="SSF48498">
    <property type="entry name" value="Tetracyclin repressor-like, C-terminal domain"/>
    <property type="match status" value="1"/>
</dbReference>
<evidence type="ECO:0000313" key="5">
    <source>
        <dbReference type="Proteomes" id="UP000503088"/>
    </source>
</evidence>
<evidence type="ECO:0000256" key="1">
    <source>
        <dbReference type="ARBA" id="ARBA00023125"/>
    </source>
</evidence>
<sequence>MRIVKEHDLRRKEIMDTAARLFTTKGYNQTTVNDILREIGIAKGTFYHYFKSKEEVMDAVIDRIIDFDVMMAKEIVADNSISPTEKLYRILLAQKPLQGDSKDKILETLHKPSNADMHLRSMTQSIQRLSPILAEVVEQGIQTGDFQTDYPQETMDFLLISGQMLFDKALFNWEPDETLQKVKAFIHTAELLLGAPKGSFGYINEILTGGE</sequence>
<proteinExistence type="predicted"/>
<dbReference type="AlphaFoldDB" id="A0A7D3XIA5"/>
<dbReference type="PROSITE" id="PS01081">
    <property type="entry name" value="HTH_TETR_1"/>
    <property type="match status" value="1"/>
</dbReference>
<reference evidence="4 5" key="1">
    <citation type="submission" date="2020-01" db="EMBL/GenBank/DDBJ databases">
        <authorList>
            <person name="Gulvik C.A."/>
            <person name="Batra D.G."/>
        </authorList>
    </citation>
    <scope>NUCLEOTIDE SEQUENCE [LARGE SCALE GENOMIC DNA]</scope>
    <source>
        <strain evidence="4 5">W9323</strain>
    </source>
</reference>
<dbReference type="InterPro" id="IPR049149">
    <property type="entry name" value="TetR/AcrR_C"/>
</dbReference>
<dbReference type="InterPro" id="IPR050624">
    <property type="entry name" value="HTH-type_Tx_Regulator"/>
</dbReference>
<gene>
    <name evidence="4" type="ORF">GXN76_04905</name>
</gene>
<protein>
    <submittedName>
        <fullName evidence="4">TetR/AcrR family transcriptional regulator</fullName>
    </submittedName>
</protein>
<keyword evidence="1 2" id="KW-0238">DNA-binding</keyword>
<dbReference type="InterPro" id="IPR023772">
    <property type="entry name" value="DNA-bd_HTH_TetR-type_CS"/>
</dbReference>
<dbReference type="PROSITE" id="PS50977">
    <property type="entry name" value="HTH_TETR_2"/>
    <property type="match status" value="1"/>
</dbReference>
<dbReference type="InterPro" id="IPR001647">
    <property type="entry name" value="HTH_TetR"/>
</dbReference>
<dbReference type="InterPro" id="IPR009057">
    <property type="entry name" value="Homeodomain-like_sf"/>
</dbReference>
<dbReference type="SUPFAM" id="SSF46689">
    <property type="entry name" value="Homeodomain-like"/>
    <property type="match status" value="1"/>
</dbReference>
<dbReference type="RefSeq" id="WP_173221041.1">
    <property type="nucleotide sequence ID" value="NZ_CP048104.1"/>
</dbReference>
<dbReference type="Proteomes" id="UP000503088">
    <property type="component" value="Chromosome"/>
</dbReference>
<organism evidence="4 5">
    <name type="scientific">Kroppenstedtia pulmonis</name>
    <dbReference type="NCBI Taxonomy" id="1380685"/>
    <lineage>
        <taxon>Bacteria</taxon>
        <taxon>Bacillati</taxon>
        <taxon>Bacillota</taxon>
        <taxon>Bacilli</taxon>
        <taxon>Bacillales</taxon>
        <taxon>Thermoactinomycetaceae</taxon>
        <taxon>Kroppenstedtia</taxon>
    </lineage>
</organism>
<dbReference type="EMBL" id="CP048104">
    <property type="protein sequence ID" value="QKG83879.1"/>
    <property type="molecule type" value="Genomic_DNA"/>
</dbReference>
<name>A0A7D3XIA5_9BACL</name>
<keyword evidence="5" id="KW-1185">Reference proteome</keyword>
<dbReference type="Pfam" id="PF00440">
    <property type="entry name" value="TetR_N"/>
    <property type="match status" value="1"/>
</dbReference>